<organism evidence="2 3">
    <name type="scientific">Xanthocytophaga agilis</name>
    <dbReference type="NCBI Taxonomy" id="3048010"/>
    <lineage>
        <taxon>Bacteria</taxon>
        <taxon>Pseudomonadati</taxon>
        <taxon>Bacteroidota</taxon>
        <taxon>Cytophagia</taxon>
        <taxon>Cytophagales</taxon>
        <taxon>Rhodocytophagaceae</taxon>
        <taxon>Xanthocytophaga</taxon>
    </lineage>
</organism>
<evidence type="ECO:0000313" key="3">
    <source>
        <dbReference type="Proteomes" id="UP001232063"/>
    </source>
</evidence>
<name>A0AAE3R247_9BACT</name>
<accession>A0AAE3R247</accession>
<gene>
    <name evidence="2" type="ORF">QNI22_01350</name>
</gene>
<feature type="transmembrane region" description="Helical" evidence="1">
    <location>
        <begin position="16"/>
        <end position="33"/>
    </location>
</feature>
<comment type="caution">
    <text evidence="2">The sequence shown here is derived from an EMBL/GenBank/DDBJ whole genome shotgun (WGS) entry which is preliminary data.</text>
</comment>
<keyword evidence="1" id="KW-1133">Transmembrane helix</keyword>
<evidence type="ECO:0000256" key="1">
    <source>
        <dbReference type="SAM" id="Phobius"/>
    </source>
</evidence>
<dbReference type="EMBL" id="JASJOU010000001">
    <property type="protein sequence ID" value="MDJ1499267.1"/>
    <property type="molecule type" value="Genomic_DNA"/>
</dbReference>
<reference evidence="2" key="1">
    <citation type="submission" date="2023-05" db="EMBL/GenBank/DDBJ databases">
        <authorList>
            <person name="Zhang X."/>
        </authorList>
    </citation>
    <scope>NUCLEOTIDE SEQUENCE</scope>
    <source>
        <strain evidence="2">BD1B2-1</strain>
    </source>
</reference>
<dbReference type="AlphaFoldDB" id="A0AAE3R247"/>
<proteinExistence type="predicted"/>
<keyword evidence="1" id="KW-0812">Transmembrane</keyword>
<sequence length="63" mass="7060">MDYLSGVNTTPDNRELVKNCFIGLLTIVSVVTLNDNALVFSFVWLCWIIGSADAVETVHFLKR</sequence>
<dbReference type="Proteomes" id="UP001232063">
    <property type="component" value="Unassembled WGS sequence"/>
</dbReference>
<protein>
    <submittedName>
        <fullName evidence="2">Uncharacterized protein</fullName>
    </submittedName>
</protein>
<keyword evidence="1" id="KW-0472">Membrane</keyword>
<keyword evidence="3" id="KW-1185">Reference proteome</keyword>
<evidence type="ECO:0000313" key="2">
    <source>
        <dbReference type="EMBL" id="MDJ1499267.1"/>
    </source>
</evidence>